<evidence type="ECO:0000256" key="3">
    <source>
        <dbReference type="ARBA" id="ARBA00022741"/>
    </source>
</evidence>
<dbReference type="PROSITE" id="PS00518">
    <property type="entry name" value="ZF_RING_1"/>
    <property type="match status" value="1"/>
</dbReference>
<evidence type="ECO:0000256" key="2">
    <source>
        <dbReference type="ARBA" id="ARBA00022723"/>
    </source>
</evidence>
<dbReference type="GO" id="GO:0006281">
    <property type="term" value="P:DNA repair"/>
    <property type="evidence" value="ECO:0007669"/>
    <property type="project" value="TreeGrafter"/>
</dbReference>
<organism evidence="9">
    <name type="scientific">Triticum urartu</name>
    <name type="common">Red wild einkorn</name>
    <name type="synonym">Crithodium urartu</name>
    <dbReference type="NCBI Taxonomy" id="4572"/>
    <lineage>
        <taxon>Eukaryota</taxon>
        <taxon>Viridiplantae</taxon>
        <taxon>Streptophyta</taxon>
        <taxon>Embryophyta</taxon>
        <taxon>Tracheophyta</taxon>
        <taxon>Spermatophyta</taxon>
        <taxon>Magnoliopsida</taxon>
        <taxon>Liliopsida</taxon>
        <taxon>Poales</taxon>
        <taxon>Poaceae</taxon>
        <taxon>BOP clade</taxon>
        <taxon>Pooideae</taxon>
        <taxon>Triticodae</taxon>
        <taxon>Triticeae</taxon>
        <taxon>Triticinae</taxon>
        <taxon>Triticum</taxon>
    </lineage>
</organism>
<dbReference type="SMART" id="SM00487">
    <property type="entry name" value="DEXDc"/>
    <property type="match status" value="1"/>
</dbReference>
<dbReference type="InterPro" id="IPR013083">
    <property type="entry name" value="Znf_RING/FYVE/PHD"/>
</dbReference>
<accession>M7ZIB3</accession>
<dbReference type="GO" id="GO:0005634">
    <property type="term" value="C:nucleus"/>
    <property type="evidence" value="ECO:0007669"/>
    <property type="project" value="TreeGrafter"/>
</dbReference>
<dbReference type="Gene3D" id="3.30.40.10">
    <property type="entry name" value="Zinc/RING finger domain, C3HC4 (zinc finger)"/>
    <property type="match status" value="1"/>
</dbReference>
<keyword evidence="3" id="KW-0547">Nucleotide-binding</keyword>
<dbReference type="InterPro" id="IPR038718">
    <property type="entry name" value="SNF2-like_sf"/>
</dbReference>
<dbReference type="GO" id="GO:0005524">
    <property type="term" value="F:ATP binding"/>
    <property type="evidence" value="ECO:0007669"/>
    <property type="project" value="UniProtKB-KW"/>
</dbReference>
<comment type="similarity">
    <text evidence="1">Belongs to the SNF2/RAD54 helicase family. RAD16 subfamily.</text>
</comment>
<protein>
    <submittedName>
        <fullName evidence="9">Putative SWI/SNF-related matrix-associated actin-dependent regulator of chromatin subfamily A member 3-like 1</fullName>
    </submittedName>
</protein>
<dbReference type="InterPro" id="IPR017907">
    <property type="entry name" value="Znf_RING_CS"/>
</dbReference>
<keyword evidence="7" id="KW-0862">Zinc</keyword>
<dbReference type="InterPro" id="IPR001841">
    <property type="entry name" value="Znf_RING"/>
</dbReference>
<evidence type="ECO:0000256" key="1">
    <source>
        <dbReference type="ARBA" id="ARBA00008438"/>
    </source>
</evidence>
<evidence type="ECO:0000256" key="7">
    <source>
        <dbReference type="ARBA" id="ARBA00022833"/>
    </source>
</evidence>
<dbReference type="AlphaFoldDB" id="M7ZIB3"/>
<dbReference type="Pfam" id="PF13920">
    <property type="entry name" value="zf-C3HC4_3"/>
    <property type="match status" value="1"/>
</dbReference>
<keyword evidence="8" id="KW-0067">ATP-binding</keyword>
<evidence type="ECO:0000256" key="5">
    <source>
        <dbReference type="ARBA" id="ARBA00022801"/>
    </source>
</evidence>
<sequence>MAETYLRSITNSRTWMLILAPTYSTKIFIDTLETYHASSSRHRALNRRITVLNLHTVIQGAPTGSTEIHLFARPAAAAIVREAVDDSGLVLIDPNHIEFALSQSAIVQEQTKKSDRDVDKLFARVGKQGESRIEPMEPPEDVVVSDLFEHQKVALGWLVHREESGDLPPFWKEDKNGGYENVLTSQNAKQRPPPLRGGIFADDMGLGKTLTLLSLIARSKARNVGGGKAKGTKRRKIDDAEEGSRTTLVVCPPSVFSSWVTQLEEHTNAGSLKVYMYHGQRTKDKKVLLKYDIVITTYSVLGTEFGQEGSPVNDIEWFRVILDEAHIIKNSAALQTKAVTALNAQRRWVVTGTPIQNSSLDLFPLMAFLKFEPFSVKSYWQSLIQRPLEKGDKAGLSRLQNLLGAISLRRTKETECGSKSVIGIPPKTVVVCSIELSAEERECYDQMESEGRNKMMEFGDRDSILRNYSTVLFLILRLRQLCNDVALCPFDIKSWLPANTLEGNRPLYCISIHLAKYLNAVRLSIQGEQMSAFALVIRYRIGLHQRSALSPYLFALVMDEVTRDIQGDIPWCMLFVDDVVLVDDSRTGEDGGIDEDVNHRIKAGWMKWRQASGILCDKRVPQKLKGKFYRTAVRPAMLYGAECWPTKRRHVQQLGVAEMRMLRWMCGHTRKDRVRNDDIRDRVGVAPIEEKLVQHRLRWFGHIQRRPPEAPVHSGRLKRAENVKRGRGRPNLTWEESVKRDLKDWSITKELAMDRDVSKNPELLKKLASLVADGEDFDCPICLSPPSTTVITSCTHIYCQTCILKILKSASSRCPICRRSLSKDDLFIAPAVQHPDDDESGSLESDKPLSSKVQALLELLKRSQKEDPSSKSVVFSQFQKMLILLEGPLKRAGFKILRLDGTMSVKKRSDVIKEFAAVGPDAPTVLLAGLKAAGAGVNLTAASTVYLFDPWWNPGTEEQAMDRVHRIGQKKAVKVVRLIVKNSIEERVLELQERKKRLISGAFRKKVGGKEEKELRLEELRIMLGFGP</sequence>
<dbReference type="InterPro" id="IPR014001">
    <property type="entry name" value="Helicase_ATP-bd"/>
</dbReference>
<keyword evidence="4" id="KW-0863">Zinc-finger</keyword>
<dbReference type="EMBL" id="KD075192">
    <property type="protein sequence ID" value="EMS62958.1"/>
    <property type="molecule type" value="Genomic_DNA"/>
</dbReference>
<dbReference type="STRING" id="4572.M7ZIB3"/>
<dbReference type="OMA" id="DMTLIVC"/>
<dbReference type="PROSITE" id="PS51194">
    <property type="entry name" value="HELICASE_CTER"/>
    <property type="match status" value="1"/>
</dbReference>
<dbReference type="CDD" id="cd18793">
    <property type="entry name" value="SF2_C_SNF"/>
    <property type="match status" value="1"/>
</dbReference>
<dbReference type="PANTHER" id="PTHR45626">
    <property type="entry name" value="TRANSCRIPTION TERMINATION FACTOR 2-RELATED"/>
    <property type="match status" value="1"/>
</dbReference>
<evidence type="ECO:0000256" key="6">
    <source>
        <dbReference type="ARBA" id="ARBA00022806"/>
    </source>
</evidence>
<reference evidence="9" key="1">
    <citation type="journal article" date="2013" name="Nature">
        <title>Draft genome of the wheat A-genome progenitor Triticum urartu.</title>
        <authorList>
            <person name="Ling H.Q."/>
            <person name="Zhao S."/>
            <person name="Liu D."/>
            <person name="Wang J."/>
            <person name="Sun H."/>
            <person name="Zhang C."/>
            <person name="Fan H."/>
            <person name="Li D."/>
            <person name="Dong L."/>
            <person name="Tao Y."/>
            <person name="Gao C."/>
            <person name="Wu H."/>
            <person name="Li Y."/>
            <person name="Cui Y."/>
            <person name="Guo X."/>
            <person name="Zheng S."/>
            <person name="Wang B."/>
            <person name="Yu K."/>
            <person name="Liang Q."/>
            <person name="Yang W."/>
            <person name="Lou X."/>
            <person name="Chen J."/>
            <person name="Feng M."/>
            <person name="Jian J."/>
            <person name="Zhang X."/>
            <person name="Luo G."/>
            <person name="Jiang Y."/>
            <person name="Liu J."/>
            <person name="Wang Z."/>
            <person name="Sha Y."/>
            <person name="Zhang B."/>
            <person name="Wu H."/>
            <person name="Tang D."/>
            <person name="Shen Q."/>
            <person name="Xue P."/>
            <person name="Zou S."/>
            <person name="Wang X."/>
            <person name="Liu X."/>
            <person name="Wang F."/>
            <person name="Yang Y."/>
            <person name="An X."/>
            <person name="Dong Z."/>
            <person name="Zhang K."/>
            <person name="Zhang X."/>
            <person name="Luo M.C."/>
            <person name="Dvorak J."/>
            <person name="Tong Y."/>
            <person name="Wang J."/>
            <person name="Yang H."/>
            <person name="Li Z."/>
            <person name="Wang D."/>
            <person name="Zhang A."/>
            <person name="Wang J."/>
        </authorList>
    </citation>
    <scope>NUCLEOTIDE SEQUENCE</scope>
</reference>
<keyword evidence="5" id="KW-0378">Hydrolase</keyword>
<dbReference type="GO" id="GO:0016787">
    <property type="term" value="F:hydrolase activity"/>
    <property type="evidence" value="ECO:0007669"/>
    <property type="project" value="UniProtKB-KW"/>
</dbReference>
<keyword evidence="2" id="KW-0479">Metal-binding</keyword>
<dbReference type="Gene3D" id="3.40.50.10810">
    <property type="entry name" value="Tandem AAA-ATPase domain"/>
    <property type="match status" value="1"/>
</dbReference>
<dbReference type="SUPFAM" id="SSF57850">
    <property type="entry name" value="RING/U-box"/>
    <property type="match status" value="1"/>
</dbReference>
<dbReference type="SMART" id="SM00490">
    <property type="entry name" value="HELICc"/>
    <property type="match status" value="1"/>
</dbReference>
<proteinExistence type="inferred from homology"/>
<dbReference type="PANTHER" id="PTHR45626:SF17">
    <property type="entry name" value="HELICASE-LIKE TRANSCRIPTION FACTOR"/>
    <property type="match status" value="1"/>
</dbReference>
<dbReference type="InterPro" id="IPR049730">
    <property type="entry name" value="SNF2/RAD54-like_C"/>
</dbReference>
<dbReference type="Pfam" id="PF00271">
    <property type="entry name" value="Helicase_C"/>
    <property type="match status" value="1"/>
</dbReference>
<evidence type="ECO:0000313" key="9">
    <source>
        <dbReference type="EMBL" id="EMS62958.1"/>
    </source>
</evidence>
<dbReference type="PROSITE" id="PS50089">
    <property type="entry name" value="ZF_RING_2"/>
    <property type="match status" value="1"/>
</dbReference>
<dbReference type="InterPro" id="IPR000330">
    <property type="entry name" value="SNF2_N"/>
</dbReference>
<dbReference type="PROSITE" id="PS51192">
    <property type="entry name" value="HELICASE_ATP_BIND_1"/>
    <property type="match status" value="1"/>
</dbReference>
<dbReference type="Gene3D" id="3.40.50.300">
    <property type="entry name" value="P-loop containing nucleotide triphosphate hydrolases"/>
    <property type="match status" value="1"/>
</dbReference>
<dbReference type="Pfam" id="PF00176">
    <property type="entry name" value="SNF2-rel_dom"/>
    <property type="match status" value="1"/>
</dbReference>
<dbReference type="GO" id="GO:0008094">
    <property type="term" value="F:ATP-dependent activity, acting on DNA"/>
    <property type="evidence" value="ECO:0007669"/>
    <property type="project" value="TreeGrafter"/>
</dbReference>
<evidence type="ECO:0000256" key="4">
    <source>
        <dbReference type="ARBA" id="ARBA00022771"/>
    </source>
</evidence>
<dbReference type="InterPro" id="IPR027417">
    <property type="entry name" value="P-loop_NTPase"/>
</dbReference>
<dbReference type="SUPFAM" id="SSF52540">
    <property type="entry name" value="P-loop containing nucleoside triphosphate hydrolases"/>
    <property type="match status" value="2"/>
</dbReference>
<dbReference type="SMART" id="SM00184">
    <property type="entry name" value="RING"/>
    <property type="match status" value="1"/>
</dbReference>
<dbReference type="GO" id="GO:0004386">
    <property type="term" value="F:helicase activity"/>
    <property type="evidence" value="ECO:0007669"/>
    <property type="project" value="UniProtKB-KW"/>
</dbReference>
<dbReference type="GO" id="GO:0008270">
    <property type="term" value="F:zinc ion binding"/>
    <property type="evidence" value="ECO:0007669"/>
    <property type="project" value="UniProtKB-KW"/>
</dbReference>
<name>M7ZIB3_TRIUA</name>
<keyword evidence="6" id="KW-0347">Helicase</keyword>
<dbReference type="InterPro" id="IPR050628">
    <property type="entry name" value="SNF2_RAD54_helicase_TF"/>
</dbReference>
<evidence type="ECO:0000256" key="8">
    <source>
        <dbReference type="ARBA" id="ARBA00022840"/>
    </source>
</evidence>
<dbReference type="InterPro" id="IPR001650">
    <property type="entry name" value="Helicase_C-like"/>
</dbReference>
<dbReference type="eggNOG" id="KOG1001">
    <property type="taxonomic scope" value="Eukaryota"/>
</dbReference>
<gene>
    <name evidence="9" type="ORF">TRIUR3_33971</name>
</gene>